<accession>A0ABV6KDV8</accession>
<dbReference type="InterPro" id="IPR011990">
    <property type="entry name" value="TPR-like_helical_dom_sf"/>
</dbReference>
<sequence>MQPTEWTLLSKDKEQISLQAHKLTFFQQCKLVECIDSNNSHYLLFFYKDHFLTVQPLKDFTRNSFLGNAEKHGVFIYAPNPLFSRLLPPLSTVKISPIRQLMTTIKKDYSLEETALITSYFDSYLSADTLESFLKECFFTYRRNGKLRAAYRLAMILRSRGYNRNWITSTTEHLDYASAANYFKAPLSKLLSSDPIYVEQQCFLNLNKNYDLLVTLYTHQNRLNDLLFIRIAKWLNQPTAVTYPKLVQDLTEYFEHDEVLQFLLSFLPHTSPKSGLHQDVYQRLIKKQDYKNAITLLFAYSFSLSDNEMDELSDLIDYNFLSHLTLSITSISERLFPLVGKRPLLFEKILRSTLPQLLKQHSLSEIHSWLQQFQFNDEIPVRNKINNMFNIMDDPDNQLELGMHYFDLHQYEQAIDCFSWEMELHPNEVEPIKWLAKTYRKIGKLEEVETYHNLLSQIQRSS</sequence>
<dbReference type="PROSITE" id="PS50005">
    <property type="entry name" value="TPR"/>
    <property type="match status" value="1"/>
</dbReference>
<organism evidence="2 3">
    <name type="scientific">Halalkalibacter kiskunsagensis</name>
    <dbReference type="NCBI Taxonomy" id="1548599"/>
    <lineage>
        <taxon>Bacteria</taxon>
        <taxon>Bacillati</taxon>
        <taxon>Bacillota</taxon>
        <taxon>Bacilli</taxon>
        <taxon>Bacillales</taxon>
        <taxon>Bacillaceae</taxon>
        <taxon>Halalkalibacter</taxon>
    </lineage>
</organism>
<dbReference type="EMBL" id="JBHLUX010000035">
    <property type="protein sequence ID" value="MFC0471499.1"/>
    <property type="molecule type" value="Genomic_DNA"/>
</dbReference>
<evidence type="ECO:0000313" key="2">
    <source>
        <dbReference type="EMBL" id="MFC0471499.1"/>
    </source>
</evidence>
<dbReference type="SUPFAM" id="SSF48452">
    <property type="entry name" value="TPR-like"/>
    <property type="match status" value="1"/>
</dbReference>
<dbReference type="InterPro" id="IPR019734">
    <property type="entry name" value="TPR_rpt"/>
</dbReference>
<evidence type="ECO:0000256" key="1">
    <source>
        <dbReference type="PROSITE-ProRule" id="PRU00339"/>
    </source>
</evidence>
<feature type="repeat" description="TPR" evidence="1">
    <location>
        <begin position="395"/>
        <end position="428"/>
    </location>
</feature>
<gene>
    <name evidence="2" type="ORF">ACFFHM_13605</name>
</gene>
<evidence type="ECO:0008006" key="4">
    <source>
        <dbReference type="Google" id="ProtNLM"/>
    </source>
</evidence>
<reference evidence="2 3" key="1">
    <citation type="submission" date="2024-09" db="EMBL/GenBank/DDBJ databases">
        <authorList>
            <person name="Sun Q."/>
            <person name="Mori K."/>
        </authorList>
    </citation>
    <scope>NUCLEOTIDE SEQUENCE [LARGE SCALE GENOMIC DNA]</scope>
    <source>
        <strain evidence="2 3">NCAIM B.02610</strain>
    </source>
</reference>
<evidence type="ECO:0000313" key="3">
    <source>
        <dbReference type="Proteomes" id="UP001589838"/>
    </source>
</evidence>
<dbReference type="Proteomes" id="UP001589838">
    <property type="component" value="Unassembled WGS sequence"/>
</dbReference>
<keyword evidence="3" id="KW-1185">Reference proteome</keyword>
<dbReference type="RefSeq" id="WP_335962116.1">
    <property type="nucleotide sequence ID" value="NZ_JAXBLX010000024.1"/>
</dbReference>
<name>A0ABV6KDV8_9BACI</name>
<dbReference type="Gene3D" id="1.25.40.10">
    <property type="entry name" value="Tetratricopeptide repeat domain"/>
    <property type="match status" value="1"/>
</dbReference>
<protein>
    <recommendedName>
        <fullName evidence="4">Tetratricopeptide repeat protein</fullName>
    </recommendedName>
</protein>
<proteinExistence type="predicted"/>
<comment type="caution">
    <text evidence="2">The sequence shown here is derived from an EMBL/GenBank/DDBJ whole genome shotgun (WGS) entry which is preliminary data.</text>
</comment>
<keyword evidence="1" id="KW-0802">TPR repeat</keyword>